<reference evidence="5 6" key="1">
    <citation type="submission" date="2021-06" db="EMBL/GenBank/DDBJ databases">
        <title>Gemonas diversity in paddy soil.</title>
        <authorList>
            <person name="Liu G."/>
        </authorList>
    </citation>
    <scope>NUCLEOTIDE SEQUENCE [LARGE SCALE GENOMIC DNA]</scope>
    <source>
        <strain evidence="5 6">RG29</strain>
    </source>
</reference>
<dbReference type="Pfam" id="PF25973">
    <property type="entry name" value="BSH_CzcB"/>
    <property type="match status" value="1"/>
</dbReference>
<dbReference type="InterPro" id="IPR058647">
    <property type="entry name" value="BSH_CzcB-like"/>
</dbReference>
<evidence type="ECO:0000256" key="1">
    <source>
        <dbReference type="ARBA" id="ARBA00009477"/>
    </source>
</evidence>
<proteinExistence type="inferred from homology"/>
<dbReference type="Pfam" id="PF25954">
    <property type="entry name" value="Beta-barrel_RND_2"/>
    <property type="match status" value="1"/>
</dbReference>
<dbReference type="Proteomes" id="UP000683493">
    <property type="component" value="Chromosome"/>
</dbReference>
<evidence type="ECO:0000313" key="5">
    <source>
        <dbReference type="EMBL" id="QWV97598.1"/>
    </source>
</evidence>
<dbReference type="PANTHER" id="PTHR30469">
    <property type="entry name" value="MULTIDRUG RESISTANCE PROTEIN MDTA"/>
    <property type="match status" value="1"/>
</dbReference>
<feature type="domain" description="CzcB-like barrel-sandwich hybrid" evidence="4">
    <location>
        <begin position="2"/>
        <end position="121"/>
    </location>
</feature>
<sequence length="207" mass="23166">MTVNVGSEVIGVLAEVPVDRGDYVKKGEVIARLDSKVEQQTKELKRERLEYLAREQERKKQLFKKGIISSQEIDEAETAVKVAQREYDEAVQFLARRTIRSTVDGVVVQRFLSPGERVEEKPIMKLAQIDPINAEIYVPAAQLRSIKVGDKAFIRPEPPGKGEYRGVVKVIDPVVDAGGMYGVRVEVKNPKHQLPAGLKCQVRFAGK</sequence>
<organism evidence="5 6">
    <name type="scientific">Geomonas diazotrophica</name>
    <dbReference type="NCBI Taxonomy" id="2843197"/>
    <lineage>
        <taxon>Bacteria</taxon>
        <taxon>Pseudomonadati</taxon>
        <taxon>Thermodesulfobacteriota</taxon>
        <taxon>Desulfuromonadia</taxon>
        <taxon>Geobacterales</taxon>
        <taxon>Geobacteraceae</taxon>
        <taxon>Geomonas</taxon>
    </lineage>
</organism>
<dbReference type="PANTHER" id="PTHR30469:SF15">
    <property type="entry name" value="HLYD FAMILY OF SECRETION PROTEINS"/>
    <property type="match status" value="1"/>
</dbReference>
<keyword evidence="6" id="KW-1185">Reference proteome</keyword>
<evidence type="ECO:0000313" key="6">
    <source>
        <dbReference type="Proteomes" id="UP000683493"/>
    </source>
</evidence>
<dbReference type="EMBL" id="CP076724">
    <property type="protein sequence ID" value="QWV97598.1"/>
    <property type="molecule type" value="Genomic_DNA"/>
</dbReference>
<protein>
    <submittedName>
        <fullName evidence="5">Efflux RND transporter periplasmic adaptor subunit</fullName>
    </submittedName>
</protein>
<dbReference type="InterPro" id="IPR006143">
    <property type="entry name" value="RND_pump_MFP"/>
</dbReference>
<dbReference type="NCBIfam" id="TIGR01730">
    <property type="entry name" value="RND_mfp"/>
    <property type="match status" value="1"/>
</dbReference>
<feature type="domain" description="CusB-like beta-barrel" evidence="3">
    <location>
        <begin position="135"/>
        <end position="206"/>
    </location>
</feature>
<evidence type="ECO:0000256" key="2">
    <source>
        <dbReference type="SAM" id="Coils"/>
    </source>
</evidence>
<feature type="coiled-coil region" evidence="2">
    <location>
        <begin position="30"/>
        <end position="57"/>
    </location>
</feature>
<evidence type="ECO:0000259" key="4">
    <source>
        <dbReference type="Pfam" id="PF25973"/>
    </source>
</evidence>
<name>A0ABX8JGS6_9BACT</name>
<accession>A0ABX8JGS6</accession>
<evidence type="ECO:0000259" key="3">
    <source>
        <dbReference type="Pfam" id="PF25954"/>
    </source>
</evidence>
<keyword evidence="2" id="KW-0175">Coiled coil</keyword>
<gene>
    <name evidence="5" type="ORF">KP005_20065</name>
</gene>
<comment type="similarity">
    <text evidence="1">Belongs to the membrane fusion protein (MFP) (TC 8.A.1) family.</text>
</comment>
<dbReference type="InterPro" id="IPR058792">
    <property type="entry name" value="Beta-barrel_RND_2"/>
</dbReference>